<comment type="caution">
    <text evidence="1">The sequence shown here is derived from an EMBL/GenBank/DDBJ whole genome shotgun (WGS) entry which is preliminary data.</text>
</comment>
<organism evidence="1">
    <name type="scientific">Tanacetum cinerariifolium</name>
    <name type="common">Dalmatian daisy</name>
    <name type="synonym">Chrysanthemum cinerariifolium</name>
    <dbReference type="NCBI Taxonomy" id="118510"/>
    <lineage>
        <taxon>Eukaryota</taxon>
        <taxon>Viridiplantae</taxon>
        <taxon>Streptophyta</taxon>
        <taxon>Embryophyta</taxon>
        <taxon>Tracheophyta</taxon>
        <taxon>Spermatophyta</taxon>
        <taxon>Magnoliopsida</taxon>
        <taxon>eudicotyledons</taxon>
        <taxon>Gunneridae</taxon>
        <taxon>Pentapetalae</taxon>
        <taxon>asterids</taxon>
        <taxon>campanulids</taxon>
        <taxon>Asterales</taxon>
        <taxon>Asteraceae</taxon>
        <taxon>Asteroideae</taxon>
        <taxon>Anthemideae</taxon>
        <taxon>Anthemidinae</taxon>
        <taxon>Tanacetum</taxon>
    </lineage>
</organism>
<dbReference type="AlphaFoldDB" id="A0A6L2P3U6"/>
<accession>A0A6L2P3U6</accession>
<protein>
    <submittedName>
        <fullName evidence="1">Uncharacterized protein</fullName>
    </submittedName>
</protein>
<sequence length="211" mass="23505">MVTYTAYRVVKLLVKFATTHMRTSSNPRTHANIQDGRVVVQIIQVRQAQGYSSNVGKGKGTGNTRVGKGIMPNSVQQRRGLGILNGFDSDCKELQLNATSILMTEKVDAYDSEVNDAPTASAIFMAKLSPLVLLIGMKLVRHMIQIFYPNFLSDTNVISDNPYLDDNENEVVQVMNSLSQNDVAIFLLIENMKHEVIRCNTINLKSKQVNE</sequence>
<gene>
    <name evidence="1" type="ORF">Tci_064545</name>
</gene>
<proteinExistence type="predicted"/>
<reference evidence="1" key="1">
    <citation type="journal article" date="2019" name="Sci. Rep.">
        <title>Draft genome of Tanacetum cinerariifolium, the natural source of mosquito coil.</title>
        <authorList>
            <person name="Yamashiro T."/>
            <person name="Shiraishi A."/>
            <person name="Satake H."/>
            <person name="Nakayama K."/>
        </authorList>
    </citation>
    <scope>NUCLEOTIDE SEQUENCE</scope>
</reference>
<name>A0A6L2P3U6_TANCI</name>
<evidence type="ECO:0000313" key="1">
    <source>
        <dbReference type="EMBL" id="GEU92567.1"/>
    </source>
</evidence>
<dbReference type="EMBL" id="BKCJ010010658">
    <property type="protein sequence ID" value="GEU92567.1"/>
    <property type="molecule type" value="Genomic_DNA"/>
</dbReference>